<dbReference type="GO" id="GO:0005634">
    <property type="term" value="C:nucleus"/>
    <property type="evidence" value="ECO:0007669"/>
    <property type="project" value="TreeGrafter"/>
</dbReference>
<proteinExistence type="predicted"/>
<dbReference type="SMART" id="SM00220">
    <property type="entry name" value="S_TKc"/>
    <property type="match status" value="1"/>
</dbReference>
<feature type="compositionally biased region" description="Polar residues" evidence="1">
    <location>
        <begin position="97"/>
        <end position="107"/>
    </location>
</feature>
<dbReference type="Proteomes" id="UP000196158">
    <property type="component" value="Unassembled WGS sequence"/>
</dbReference>
<feature type="region of interest" description="Disordered" evidence="1">
    <location>
        <begin position="50"/>
        <end position="153"/>
    </location>
</feature>
<dbReference type="Gene3D" id="1.10.510.10">
    <property type="entry name" value="Transferase(Phosphotransferase) domain 1"/>
    <property type="match status" value="1"/>
</dbReference>
<feature type="compositionally biased region" description="Polar residues" evidence="1">
    <location>
        <begin position="61"/>
        <end position="71"/>
    </location>
</feature>
<keyword evidence="4" id="KW-1185">Reference proteome</keyword>
<organism evidence="3 4">
    <name type="scientific">Maudiozyma saulgeensis</name>
    <dbReference type="NCBI Taxonomy" id="1789683"/>
    <lineage>
        <taxon>Eukaryota</taxon>
        <taxon>Fungi</taxon>
        <taxon>Dikarya</taxon>
        <taxon>Ascomycota</taxon>
        <taxon>Saccharomycotina</taxon>
        <taxon>Saccharomycetes</taxon>
        <taxon>Saccharomycetales</taxon>
        <taxon>Saccharomycetaceae</taxon>
        <taxon>Maudiozyma</taxon>
    </lineage>
</organism>
<dbReference type="STRING" id="1789683.A0A1X7R2G7"/>
<keyword evidence="3" id="KW-0723">Serine/threonine-protein kinase</keyword>
<feature type="compositionally biased region" description="Basic residues" evidence="1">
    <location>
        <begin position="691"/>
        <end position="701"/>
    </location>
</feature>
<dbReference type="PROSITE" id="PS50011">
    <property type="entry name" value="PROTEIN_KINASE_DOM"/>
    <property type="match status" value="1"/>
</dbReference>
<feature type="compositionally biased region" description="Low complexity" evidence="1">
    <location>
        <begin position="81"/>
        <end position="96"/>
    </location>
</feature>
<evidence type="ECO:0000313" key="3">
    <source>
        <dbReference type="EMBL" id="SMN19446.1"/>
    </source>
</evidence>
<evidence type="ECO:0000256" key="1">
    <source>
        <dbReference type="SAM" id="MobiDB-lite"/>
    </source>
</evidence>
<feature type="domain" description="Protein kinase" evidence="2">
    <location>
        <begin position="196"/>
        <end position="533"/>
    </location>
</feature>
<feature type="compositionally biased region" description="Low complexity" evidence="1">
    <location>
        <begin position="707"/>
        <end position="720"/>
    </location>
</feature>
<dbReference type="SUPFAM" id="SSF56112">
    <property type="entry name" value="Protein kinase-like (PK-like)"/>
    <property type="match status" value="1"/>
</dbReference>
<feature type="compositionally biased region" description="Low complexity" evidence="1">
    <location>
        <begin position="677"/>
        <end position="690"/>
    </location>
</feature>
<dbReference type="GO" id="GO:0044773">
    <property type="term" value="P:mitotic DNA damage checkpoint signaling"/>
    <property type="evidence" value="ECO:0007669"/>
    <property type="project" value="TreeGrafter"/>
</dbReference>
<dbReference type="PANTHER" id="PTHR44167">
    <property type="entry name" value="OVARIAN-SPECIFIC SERINE/THREONINE-PROTEIN KINASE LOK-RELATED"/>
    <property type="match status" value="1"/>
</dbReference>
<feature type="region of interest" description="Disordered" evidence="1">
    <location>
        <begin position="667"/>
        <end position="745"/>
    </location>
</feature>
<dbReference type="EMBL" id="FXLY01000003">
    <property type="protein sequence ID" value="SMN19446.1"/>
    <property type="molecule type" value="Genomic_DNA"/>
</dbReference>
<reference evidence="3 4" key="1">
    <citation type="submission" date="2017-04" db="EMBL/GenBank/DDBJ databases">
        <authorList>
            <person name="Afonso C.L."/>
            <person name="Miller P.J."/>
            <person name="Scott M.A."/>
            <person name="Spackman E."/>
            <person name="Goraichik I."/>
            <person name="Dimitrov K.M."/>
            <person name="Suarez D.L."/>
            <person name="Swayne D.E."/>
        </authorList>
    </citation>
    <scope>NUCLEOTIDE SEQUENCE [LARGE SCALE GENOMIC DNA]</scope>
</reference>
<dbReference type="Pfam" id="PF00069">
    <property type="entry name" value="Pkinase"/>
    <property type="match status" value="1"/>
</dbReference>
<keyword evidence="3" id="KW-0418">Kinase</keyword>
<protein>
    <submittedName>
        <fullName evidence="3">Similar to Saccharomyces cerevisiae YKL198C PTK1 Putative serine/threonine protein kinase that regulates spermine uptake</fullName>
    </submittedName>
</protein>
<dbReference type="GO" id="GO:0004674">
    <property type="term" value="F:protein serine/threonine kinase activity"/>
    <property type="evidence" value="ECO:0007669"/>
    <property type="project" value="UniProtKB-KW"/>
</dbReference>
<dbReference type="InterPro" id="IPR011009">
    <property type="entry name" value="Kinase-like_dom_sf"/>
</dbReference>
<dbReference type="PROSITE" id="PS00108">
    <property type="entry name" value="PROTEIN_KINASE_ST"/>
    <property type="match status" value="1"/>
</dbReference>
<keyword evidence="3" id="KW-0808">Transferase</keyword>
<name>A0A1X7R2G7_9SACH</name>
<dbReference type="OrthoDB" id="4062651at2759"/>
<dbReference type="InterPro" id="IPR000719">
    <property type="entry name" value="Prot_kinase_dom"/>
</dbReference>
<dbReference type="AlphaFoldDB" id="A0A1X7R2G7"/>
<sequence length="745" mass="83691">MAFLSSRNSESSSSISSVSTFKLLGKKLLNNGKSFDESINRNSAKKIIPSNATKKLLKRNTAPSKLLSSNKKNVRDNRKISSSSSESASESVSESSQLSTKLTSVDTSPKPMVYNPYGSQPYIPTNNNSRNGMSRTSNNNSGTNSNSSGIRDASYYLHDGSTKIRVLPLPIEDPNDFLPTEMQQESVYLFDNFKFEGDHQVIGNGGTSEVKKIIVSQNGNTNTTNNTTTIVGNSTIYAFKKLNMIYSEDKDAYYKRCSREYIIAKYLNSINKYEDPNGLHIIGVFDLCKVPTTTFIARGWGYVMELGQCDLFSIITKPGWRNVDLNEKYCIFKQVCHGVKFMHDNGIAHRDLKPENVLICSGGICKITDFGISNWYHETPKDFTTPIKLCKGMIGSPPYTSPEVMMWDSKKDYPERLQLPFDPLKLDCYSLGILLYTLVNNMIPFVESCNKDSRFRDYVNGYENYIHYNNSNFRTSIDKLSHKISYYKKGPGIEYNFAKGFKETSVSRVAWRLADPQPSTRYTMEELFEDPWFQGIITCIDTTTPTNINEYIATDPQEIINKKRRSQSKEELNIDIKKETSIEPRGKDDLSPVNEVIEEEESIVQTIDSLQQEQENHNDVTLAESSLQKPQLETILSGIEVLAHPIITPDNDINLTINRKTRTSTNVVPIPTATPVSTTTTTTTTSSSSSHTRKRVIHHHTSVTNNRTTSFSGGTRTRSSASLYHSHHSPLVTSSGGSIPYLSRK</sequence>
<gene>
    <name evidence="3" type="ORF">KASA_0P06644G</name>
</gene>
<accession>A0A1X7R2G7</accession>
<dbReference type="InterPro" id="IPR008271">
    <property type="entry name" value="Ser/Thr_kinase_AS"/>
</dbReference>
<evidence type="ECO:0000313" key="4">
    <source>
        <dbReference type="Proteomes" id="UP000196158"/>
    </source>
</evidence>
<evidence type="ECO:0000259" key="2">
    <source>
        <dbReference type="PROSITE" id="PS50011"/>
    </source>
</evidence>
<dbReference type="PANTHER" id="PTHR44167:SF24">
    <property type="entry name" value="SERINE_THREONINE-PROTEIN KINASE CHK2"/>
    <property type="match status" value="1"/>
</dbReference>
<feature type="compositionally biased region" description="Low complexity" evidence="1">
    <location>
        <begin position="125"/>
        <end position="149"/>
    </location>
</feature>
<dbReference type="GO" id="GO:0005524">
    <property type="term" value="F:ATP binding"/>
    <property type="evidence" value="ECO:0007669"/>
    <property type="project" value="InterPro"/>
</dbReference>